<dbReference type="AlphaFoldDB" id="A0A150JKP9"/>
<organism evidence="1">
    <name type="scientific">Candidatus Methanofastidiosum methylothiophilum</name>
    <dbReference type="NCBI Taxonomy" id="1705564"/>
    <lineage>
        <taxon>Archaea</taxon>
        <taxon>Methanobacteriati</taxon>
        <taxon>Methanobacteriota</taxon>
        <taxon>Stenosarchaea group</taxon>
        <taxon>Candidatus Methanofastidiosia</taxon>
        <taxon>Candidatus Methanofastidiosales</taxon>
        <taxon>Candidatus Methanofastidiosaceae</taxon>
        <taxon>Candidatus Methanofastidiosum</taxon>
    </lineage>
</organism>
<protein>
    <submittedName>
        <fullName evidence="1">Uncharacterized protein</fullName>
    </submittedName>
</protein>
<name>A0A150JKP9_9EURY</name>
<gene>
    <name evidence="1" type="ORF">APG09_00897</name>
</gene>
<proteinExistence type="predicted"/>
<evidence type="ECO:0000313" key="1">
    <source>
        <dbReference type="EMBL" id="KYC57757.1"/>
    </source>
</evidence>
<reference evidence="1" key="1">
    <citation type="journal article" date="2016" name="ISME J.">
        <title>Chasing the elusive Euryarchaeota class WSA2: genomes reveal a uniquely fastidious methyl-reducing methanogen.</title>
        <authorList>
            <person name="Nobu M.K."/>
            <person name="Narihiro T."/>
            <person name="Kuroda K."/>
            <person name="Mei R."/>
            <person name="Liu W.T."/>
        </authorList>
    </citation>
    <scope>NUCLEOTIDE SEQUENCE [LARGE SCALE GENOMIC DNA]</scope>
    <source>
        <strain evidence="1">ADurb1213_Bin02801</strain>
    </source>
</reference>
<comment type="caution">
    <text evidence="1">The sequence shown here is derived from an EMBL/GenBank/DDBJ whole genome shotgun (WGS) entry which is preliminary data.</text>
</comment>
<dbReference type="EMBL" id="LNJE01000009">
    <property type="protein sequence ID" value="KYC57757.1"/>
    <property type="molecule type" value="Genomic_DNA"/>
</dbReference>
<accession>A0A150JKP9</accession>
<sequence length="90" mass="9712">MAFSSIFTSSLGFIWESAGTSLDVHLYVPGESKAPAGDDEMYFNPCPRVSVINTFSIGPRPVLFTVMVHETFSSKVAFCVDGVFSIVTAP</sequence>